<comment type="caution">
    <text evidence="1">The sequence shown here is derived from an EMBL/GenBank/DDBJ whole genome shotgun (WGS) entry which is preliminary data.</text>
</comment>
<dbReference type="AlphaFoldDB" id="A0A8H7ZXX5"/>
<proteinExistence type="predicted"/>
<reference evidence="1 2" key="1">
    <citation type="journal article" name="Sci. Rep.">
        <title>Genome-scale phylogenetic analyses confirm Olpidium as the closest living zoosporic fungus to the non-flagellated, terrestrial fungi.</title>
        <authorList>
            <person name="Chang Y."/>
            <person name="Rochon D."/>
            <person name="Sekimoto S."/>
            <person name="Wang Y."/>
            <person name="Chovatia M."/>
            <person name="Sandor L."/>
            <person name="Salamov A."/>
            <person name="Grigoriev I.V."/>
            <person name="Stajich J.E."/>
            <person name="Spatafora J.W."/>
        </authorList>
    </citation>
    <scope>NUCLEOTIDE SEQUENCE [LARGE SCALE GENOMIC DNA]</scope>
    <source>
        <strain evidence="1">S191</strain>
    </source>
</reference>
<dbReference type="Proteomes" id="UP000673691">
    <property type="component" value="Unassembled WGS sequence"/>
</dbReference>
<organism evidence="1 2">
    <name type="scientific">Olpidium bornovanus</name>
    <dbReference type="NCBI Taxonomy" id="278681"/>
    <lineage>
        <taxon>Eukaryota</taxon>
        <taxon>Fungi</taxon>
        <taxon>Fungi incertae sedis</taxon>
        <taxon>Olpidiomycota</taxon>
        <taxon>Olpidiomycotina</taxon>
        <taxon>Olpidiomycetes</taxon>
        <taxon>Olpidiales</taxon>
        <taxon>Olpidiaceae</taxon>
        <taxon>Olpidium</taxon>
    </lineage>
</organism>
<sequence>MIRSIIPFVAAVGKPASLLARASRIGIRAAGTGLGRARYSTDETANLAPFRVRLFRASRGNCQAASERRGGRAACEFSVYLRTMT</sequence>
<keyword evidence="2" id="KW-1185">Reference proteome</keyword>
<evidence type="ECO:0000313" key="2">
    <source>
        <dbReference type="Proteomes" id="UP000673691"/>
    </source>
</evidence>
<protein>
    <submittedName>
        <fullName evidence="1">Uncharacterized protein</fullName>
    </submittedName>
</protein>
<accession>A0A8H7ZXX5</accession>
<name>A0A8H7ZXX5_9FUNG</name>
<gene>
    <name evidence="1" type="ORF">BJ554DRAFT_6448</name>
</gene>
<dbReference type="EMBL" id="JAEFCI010003751">
    <property type="protein sequence ID" value="KAG5461371.1"/>
    <property type="molecule type" value="Genomic_DNA"/>
</dbReference>
<evidence type="ECO:0000313" key="1">
    <source>
        <dbReference type="EMBL" id="KAG5461371.1"/>
    </source>
</evidence>